<dbReference type="PROSITE" id="PS50126">
    <property type="entry name" value="S1"/>
    <property type="match status" value="1"/>
</dbReference>
<protein>
    <submittedName>
        <fullName evidence="3">RNA binding S1 domain protein</fullName>
    </submittedName>
</protein>
<proteinExistence type="predicted"/>
<dbReference type="Gene3D" id="1.10.3500.10">
    <property type="entry name" value="Tex N-terminal region-like"/>
    <property type="match status" value="1"/>
</dbReference>
<dbReference type="EMBL" id="CP001100">
    <property type="protein sequence ID" value="ACF14477.1"/>
    <property type="molecule type" value="Genomic_DNA"/>
</dbReference>
<keyword evidence="4" id="KW-1185">Reference proteome</keyword>
<dbReference type="SMART" id="SM00732">
    <property type="entry name" value="YqgFc"/>
    <property type="match status" value="1"/>
</dbReference>
<dbReference type="FunFam" id="2.40.50.140:FF:000051">
    <property type="entry name" value="RNA-binding transcriptional accessory protein"/>
    <property type="match status" value="1"/>
</dbReference>
<dbReference type="Pfam" id="PF00575">
    <property type="entry name" value="S1"/>
    <property type="match status" value="1"/>
</dbReference>
<dbReference type="SMART" id="SM00316">
    <property type="entry name" value="S1"/>
    <property type="match status" value="1"/>
</dbReference>
<dbReference type="InterPro" id="IPR006641">
    <property type="entry name" value="YqgF/RNaseH-like_dom"/>
</dbReference>
<dbReference type="InterPro" id="IPR055179">
    <property type="entry name" value="Tex-like_central_region"/>
</dbReference>
<dbReference type="PANTHER" id="PTHR10724:SF10">
    <property type="entry name" value="S1 RNA-BINDING DOMAIN-CONTAINING PROTEIN 1"/>
    <property type="match status" value="1"/>
</dbReference>
<dbReference type="GO" id="GO:0005737">
    <property type="term" value="C:cytoplasm"/>
    <property type="evidence" value="ECO:0007669"/>
    <property type="project" value="UniProtKB-ARBA"/>
</dbReference>
<dbReference type="RefSeq" id="WP_012500560.1">
    <property type="nucleotide sequence ID" value="NC_011026.1"/>
</dbReference>
<dbReference type="OrthoDB" id="9804714at2"/>
<dbReference type="HOGENOM" id="CLU_009833_0_2_10"/>
<dbReference type="InterPro" id="IPR012340">
    <property type="entry name" value="NA-bd_OB-fold"/>
</dbReference>
<name>B3QUX6_CHLT3</name>
<dbReference type="SUPFAM" id="SSF50249">
    <property type="entry name" value="Nucleic acid-binding proteins"/>
    <property type="match status" value="1"/>
</dbReference>
<dbReference type="GO" id="GO:0006412">
    <property type="term" value="P:translation"/>
    <property type="evidence" value="ECO:0007669"/>
    <property type="project" value="TreeGrafter"/>
</dbReference>
<sequence>MLNIPQVLTEELSVKLFQVENTLALLDDGATIPFIARYRKERTGGLDEIQLRTLAERYEYLQELEDRKETVLKSINEQGKLTDELKEKIENCLGKTELEDLYLPYKPKKRTKATIAKEKGLEPLAEFIHSLNTAAPAEGNFMEEAAKYISEEKEVKTAEEALQGASDILAEQLADKADFRAYIRNFIMDEGYFVSKIKDEFEEGTTKYEMYRNFKVKVKDIQPHNMLALRRGESDGVVAFSVEFDEAVVLSYLESQEIFTANADLRAFLSKMVKDAFGRLMKTTLIGEVRLDRRMKADEDSIKTFEANLRELLLSSPAGMKPTLGIDPGFRTGCKIVAIDETGKFLEYKTIFPHTGEAKKAKAVEELKTLIEKYKTELIAIGNGTAGRETDIFVRDVIASLETKPVKVMVNESGASVYSASPVAIEEFPDLDVSVRGAVSIARRLQDPLAELVKIDPKSIGVGQYQHDVDQKLLKKKLGESVESCVNFVGVDLNTASKELLSYVSGINSAISKNVVEYRNEHGAFQSRGELMQIDKFGPKTFEQAAGFLRIRGGENPLDNTAVHPESYSIVQRIAEDLGVPVAQVTSLGSKIKSVDLKKYVTEEVGEPTLIDILNELEKPGRDPREEFRYAEFSDAVKAMEDLQIGMKLEGVVTNVTDFGAFVDIGVHQDGLVHVSELADNYVSDPLEAVKVGQIVTVRVLDVNLSLRRISLSMRSEDRKKTKSGHKNSQKDKKKNHKKSSEKHYSLDDLKAKFNNRL</sequence>
<evidence type="ECO:0000313" key="3">
    <source>
        <dbReference type="EMBL" id="ACF14477.1"/>
    </source>
</evidence>
<dbReference type="CDD" id="cd05685">
    <property type="entry name" value="S1_Tex"/>
    <property type="match status" value="1"/>
</dbReference>
<reference evidence="3 4" key="1">
    <citation type="submission" date="2008-06" db="EMBL/GenBank/DDBJ databases">
        <title>Complete sequence of Chloroherpeton thalassium ATCC 35110.</title>
        <authorList>
            <consortium name="US DOE Joint Genome Institute"/>
            <person name="Lucas S."/>
            <person name="Copeland A."/>
            <person name="Lapidus A."/>
            <person name="Glavina del Rio T."/>
            <person name="Dalin E."/>
            <person name="Tice H."/>
            <person name="Bruce D."/>
            <person name="Goodwin L."/>
            <person name="Pitluck S."/>
            <person name="Schmutz J."/>
            <person name="Larimer F."/>
            <person name="Land M."/>
            <person name="Hauser L."/>
            <person name="Kyrpides N."/>
            <person name="Mikhailova N."/>
            <person name="Liu Z."/>
            <person name="Li T."/>
            <person name="Zhao F."/>
            <person name="Overmann J."/>
            <person name="Bryant D.A."/>
            <person name="Richardson P."/>
        </authorList>
    </citation>
    <scope>NUCLEOTIDE SEQUENCE [LARGE SCALE GENOMIC DNA]</scope>
    <source>
        <strain evidence="4">ATCC 35110 / GB-78</strain>
    </source>
</reference>
<dbReference type="InterPro" id="IPR010994">
    <property type="entry name" value="RuvA_2-like"/>
</dbReference>
<dbReference type="Pfam" id="PF16921">
    <property type="entry name" value="Tex_YqgF"/>
    <property type="match status" value="1"/>
</dbReference>
<dbReference type="Pfam" id="PF22706">
    <property type="entry name" value="Tex_central_region"/>
    <property type="match status" value="1"/>
</dbReference>
<dbReference type="InterPro" id="IPR050437">
    <property type="entry name" value="Ribos_protein_bS1-like"/>
</dbReference>
<dbReference type="FunFam" id="1.10.150.310:FF:000001">
    <property type="entry name" value="RNA-binding transcriptional accessory protein"/>
    <property type="match status" value="1"/>
</dbReference>
<dbReference type="Pfam" id="PF09371">
    <property type="entry name" value="Tex_N"/>
    <property type="match status" value="1"/>
</dbReference>
<dbReference type="GO" id="GO:0003729">
    <property type="term" value="F:mRNA binding"/>
    <property type="evidence" value="ECO:0007669"/>
    <property type="project" value="TreeGrafter"/>
</dbReference>
<dbReference type="SUPFAM" id="SSF158832">
    <property type="entry name" value="Tex N-terminal region-like"/>
    <property type="match status" value="1"/>
</dbReference>
<dbReference type="GO" id="GO:0006139">
    <property type="term" value="P:nucleobase-containing compound metabolic process"/>
    <property type="evidence" value="ECO:0007669"/>
    <property type="project" value="InterPro"/>
</dbReference>
<dbReference type="STRING" id="517418.Ctha_2025"/>
<evidence type="ECO:0000259" key="2">
    <source>
        <dbReference type="PROSITE" id="PS50126"/>
    </source>
</evidence>
<dbReference type="Pfam" id="PF17674">
    <property type="entry name" value="HHH_9"/>
    <property type="match status" value="1"/>
</dbReference>
<dbReference type="KEGG" id="cts:Ctha_2025"/>
<dbReference type="GO" id="GO:0003735">
    <property type="term" value="F:structural constituent of ribosome"/>
    <property type="evidence" value="ECO:0007669"/>
    <property type="project" value="TreeGrafter"/>
</dbReference>
<feature type="compositionally biased region" description="Basic and acidic residues" evidence="1">
    <location>
        <begin position="742"/>
        <end position="752"/>
    </location>
</feature>
<dbReference type="InterPro" id="IPR012337">
    <property type="entry name" value="RNaseH-like_sf"/>
</dbReference>
<dbReference type="InterPro" id="IPR003029">
    <property type="entry name" value="S1_domain"/>
</dbReference>
<dbReference type="InterPro" id="IPR023319">
    <property type="entry name" value="Tex-like_HTH_dom_sf"/>
</dbReference>
<dbReference type="InterPro" id="IPR032639">
    <property type="entry name" value="Tex_YqgF"/>
</dbReference>
<dbReference type="Gene3D" id="3.30.420.140">
    <property type="entry name" value="YqgF/RNase H-like domain"/>
    <property type="match status" value="1"/>
</dbReference>
<dbReference type="SUPFAM" id="SSF47781">
    <property type="entry name" value="RuvA domain 2-like"/>
    <property type="match status" value="2"/>
</dbReference>
<dbReference type="AlphaFoldDB" id="B3QUX6"/>
<dbReference type="PANTHER" id="PTHR10724">
    <property type="entry name" value="30S RIBOSOMAL PROTEIN S1"/>
    <property type="match status" value="1"/>
</dbReference>
<feature type="region of interest" description="Disordered" evidence="1">
    <location>
        <begin position="716"/>
        <end position="758"/>
    </location>
</feature>
<organism evidence="3 4">
    <name type="scientific">Chloroherpeton thalassium (strain ATCC 35110 / GB-78)</name>
    <dbReference type="NCBI Taxonomy" id="517418"/>
    <lineage>
        <taxon>Bacteria</taxon>
        <taxon>Pseudomonadati</taxon>
        <taxon>Chlorobiota</taxon>
        <taxon>Chlorobiia</taxon>
        <taxon>Chlorobiales</taxon>
        <taxon>Chloroherpetonaceae</taxon>
        <taxon>Chloroherpeton</taxon>
    </lineage>
</organism>
<dbReference type="Gene3D" id="1.10.150.310">
    <property type="entry name" value="Tex RuvX-like domain-like"/>
    <property type="match status" value="1"/>
</dbReference>
<accession>B3QUX6</accession>
<dbReference type="InterPro" id="IPR041692">
    <property type="entry name" value="HHH_9"/>
</dbReference>
<dbReference type="Pfam" id="PF12836">
    <property type="entry name" value="HHH_3"/>
    <property type="match status" value="1"/>
</dbReference>
<dbReference type="InterPro" id="IPR037027">
    <property type="entry name" value="YqgF/RNaseH-like_dom_sf"/>
</dbReference>
<dbReference type="InterPro" id="IPR023323">
    <property type="entry name" value="Tex-like_dom_sf"/>
</dbReference>
<feature type="compositionally biased region" description="Basic residues" evidence="1">
    <location>
        <begin position="721"/>
        <end position="741"/>
    </location>
</feature>
<dbReference type="Gene3D" id="1.10.10.650">
    <property type="entry name" value="RuvA domain 2-like"/>
    <property type="match status" value="1"/>
</dbReference>
<dbReference type="InterPro" id="IPR018974">
    <property type="entry name" value="Tex-like_N"/>
</dbReference>
<evidence type="ECO:0000256" key="1">
    <source>
        <dbReference type="SAM" id="MobiDB-lite"/>
    </source>
</evidence>
<evidence type="ECO:0000313" key="4">
    <source>
        <dbReference type="Proteomes" id="UP000001208"/>
    </source>
</evidence>
<dbReference type="eggNOG" id="COG2183">
    <property type="taxonomic scope" value="Bacteria"/>
</dbReference>
<dbReference type="Proteomes" id="UP000001208">
    <property type="component" value="Chromosome"/>
</dbReference>
<dbReference type="FunFam" id="3.30.420.140:FF:000001">
    <property type="entry name" value="RNA-binding transcriptional accessory protein"/>
    <property type="match status" value="1"/>
</dbReference>
<dbReference type="Gene3D" id="2.40.50.140">
    <property type="entry name" value="Nucleic acid-binding proteins"/>
    <property type="match status" value="1"/>
</dbReference>
<dbReference type="SUPFAM" id="SSF53098">
    <property type="entry name" value="Ribonuclease H-like"/>
    <property type="match status" value="1"/>
</dbReference>
<gene>
    <name evidence="3" type="ordered locus">Ctha_2025</name>
</gene>
<dbReference type="FunFam" id="1.10.10.650:FF:000001">
    <property type="entry name" value="S1 RNA-binding domain 1"/>
    <property type="match status" value="1"/>
</dbReference>
<feature type="domain" description="S1 motif" evidence="2">
    <location>
        <begin position="646"/>
        <end position="715"/>
    </location>
</feature>
<dbReference type="InterPro" id="IPR044146">
    <property type="entry name" value="S1_Tex"/>
</dbReference>